<reference evidence="2" key="1">
    <citation type="journal article" date="2023" name="Mol. Phylogenet. Evol.">
        <title>Genome-scale phylogeny and comparative genomics of the fungal order Sordariales.</title>
        <authorList>
            <person name="Hensen N."/>
            <person name="Bonometti L."/>
            <person name="Westerberg I."/>
            <person name="Brannstrom I.O."/>
            <person name="Guillou S."/>
            <person name="Cros-Aarteil S."/>
            <person name="Calhoun S."/>
            <person name="Haridas S."/>
            <person name="Kuo A."/>
            <person name="Mondo S."/>
            <person name="Pangilinan J."/>
            <person name="Riley R."/>
            <person name="LaButti K."/>
            <person name="Andreopoulos B."/>
            <person name="Lipzen A."/>
            <person name="Chen C."/>
            <person name="Yan M."/>
            <person name="Daum C."/>
            <person name="Ng V."/>
            <person name="Clum A."/>
            <person name="Steindorff A."/>
            <person name="Ohm R.A."/>
            <person name="Martin F."/>
            <person name="Silar P."/>
            <person name="Natvig D.O."/>
            <person name="Lalanne C."/>
            <person name="Gautier V."/>
            <person name="Ament-Velasquez S.L."/>
            <person name="Kruys A."/>
            <person name="Hutchinson M.I."/>
            <person name="Powell A.J."/>
            <person name="Barry K."/>
            <person name="Miller A.N."/>
            <person name="Grigoriev I.V."/>
            <person name="Debuchy R."/>
            <person name="Gladieux P."/>
            <person name="Hiltunen Thoren M."/>
            <person name="Johannesson H."/>
        </authorList>
    </citation>
    <scope>NUCLEOTIDE SEQUENCE</scope>
    <source>
        <strain evidence="2">CBS 232.78</strain>
    </source>
</reference>
<dbReference type="EMBL" id="JAULSW010000006">
    <property type="protein sequence ID" value="KAK3377601.1"/>
    <property type="molecule type" value="Genomic_DNA"/>
</dbReference>
<evidence type="ECO:0000313" key="3">
    <source>
        <dbReference type="Proteomes" id="UP001285441"/>
    </source>
</evidence>
<comment type="caution">
    <text evidence="2">The sequence shown here is derived from an EMBL/GenBank/DDBJ whole genome shotgun (WGS) entry which is preliminary data.</text>
</comment>
<gene>
    <name evidence="2" type="ORF">B0H63DRAFT_547110</name>
</gene>
<dbReference type="PANTHER" id="PTHR33112">
    <property type="entry name" value="DOMAIN PROTEIN, PUTATIVE-RELATED"/>
    <property type="match status" value="1"/>
</dbReference>
<feature type="region of interest" description="Disordered" evidence="1">
    <location>
        <begin position="127"/>
        <end position="150"/>
    </location>
</feature>
<sequence length="368" mass="41744">MFATESWNSPFPAKDMPIDSFYFYDALLPSKPESSRGGLRSTFEGLVSKYTNRSLTFPADRHRAFQGIEARLGQIYDACFLHGHPLFDLSFASSLLWRAFPRQHDPCIPDVHTATVPRLPYSLCSYQPRSEPEEEPENHKQDHHQTTIHPGRPSWSWLSRDVRAGYQGHVKSVISPKKHPLRRKITFPQPEIAIKHRSNGSKFIPISHFHGHNSSNSPADFSTATVLKIRSLILDLDLSQWPRYKMNFPILSIQWKPTYTTTFGHEDPTLTLYMDGDVKKLDKLGQREASISPMKLVNLSHPFADPSMILLDEPVATDEEVEDHRALRVTLLVVKVGDGGIARRLGVAVALWDKFLAAGPEVKDVYLE</sequence>
<evidence type="ECO:0000313" key="2">
    <source>
        <dbReference type="EMBL" id="KAK3377601.1"/>
    </source>
</evidence>
<evidence type="ECO:0000256" key="1">
    <source>
        <dbReference type="SAM" id="MobiDB-lite"/>
    </source>
</evidence>
<accession>A0AAE0KJ48</accession>
<keyword evidence="3" id="KW-1185">Reference proteome</keyword>
<dbReference type="Proteomes" id="UP001285441">
    <property type="component" value="Unassembled WGS sequence"/>
</dbReference>
<name>A0AAE0KJ48_9PEZI</name>
<dbReference type="AlphaFoldDB" id="A0AAE0KJ48"/>
<organism evidence="2 3">
    <name type="scientific">Podospora didyma</name>
    <dbReference type="NCBI Taxonomy" id="330526"/>
    <lineage>
        <taxon>Eukaryota</taxon>
        <taxon>Fungi</taxon>
        <taxon>Dikarya</taxon>
        <taxon>Ascomycota</taxon>
        <taxon>Pezizomycotina</taxon>
        <taxon>Sordariomycetes</taxon>
        <taxon>Sordariomycetidae</taxon>
        <taxon>Sordariales</taxon>
        <taxon>Podosporaceae</taxon>
        <taxon>Podospora</taxon>
    </lineage>
</organism>
<reference evidence="2" key="2">
    <citation type="submission" date="2023-06" db="EMBL/GenBank/DDBJ databases">
        <authorList>
            <consortium name="Lawrence Berkeley National Laboratory"/>
            <person name="Haridas S."/>
            <person name="Hensen N."/>
            <person name="Bonometti L."/>
            <person name="Westerberg I."/>
            <person name="Brannstrom I.O."/>
            <person name="Guillou S."/>
            <person name="Cros-Aarteil S."/>
            <person name="Calhoun S."/>
            <person name="Kuo A."/>
            <person name="Mondo S."/>
            <person name="Pangilinan J."/>
            <person name="Riley R."/>
            <person name="LaButti K."/>
            <person name="Andreopoulos B."/>
            <person name="Lipzen A."/>
            <person name="Chen C."/>
            <person name="Yanf M."/>
            <person name="Daum C."/>
            <person name="Ng V."/>
            <person name="Clum A."/>
            <person name="Steindorff A."/>
            <person name="Ohm R."/>
            <person name="Martin F."/>
            <person name="Silar P."/>
            <person name="Natvig D."/>
            <person name="Lalanne C."/>
            <person name="Gautier V."/>
            <person name="Ament-velasquez S.L."/>
            <person name="Kruys A."/>
            <person name="Hutchinson M.I."/>
            <person name="Powell A.J."/>
            <person name="Barry K."/>
            <person name="Miller A.N."/>
            <person name="Grigoriev I.V."/>
            <person name="Debuchy R."/>
            <person name="Gladieux P."/>
            <person name="Thoren M.H."/>
            <person name="Johannesson H."/>
        </authorList>
    </citation>
    <scope>NUCLEOTIDE SEQUENCE</scope>
    <source>
        <strain evidence="2">CBS 232.78</strain>
    </source>
</reference>
<protein>
    <submittedName>
        <fullName evidence="2">Uncharacterized protein</fullName>
    </submittedName>
</protein>
<dbReference type="PANTHER" id="PTHR33112:SF16">
    <property type="entry name" value="HETEROKARYON INCOMPATIBILITY DOMAIN-CONTAINING PROTEIN"/>
    <property type="match status" value="1"/>
</dbReference>
<proteinExistence type="predicted"/>